<comment type="subcellular location">
    <subcellularLocation>
        <location evidence="1">Membrane</location>
    </subcellularLocation>
</comment>
<dbReference type="SMART" id="SM00304">
    <property type="entry name" value="HAMP"/>
    <property type="match status" value="2"/>
</dbReference>
<name>A0AA41Z3S9_9HYPH</name>
<dbReference type="Pfam" id="PF00672">
    <property type="entry name" value="HAMP"/>
    <property type="match status" value="1"/>
</dbReference>
<comment type="similarity">
    <text evidence="3">Belongs to the methyl-accepting chemotaxis (MCP) protein family.</text>
</comment>
<dbReference type="InterPro" id="IPR051310">
    <property type="entry name" value="MCP_chemotaxis"/>
</dbReference>
<dbReference type="GO" id="GO:0006935">
    <property type="term" value="P:chemotaxis"/>
    <property type="evidence" value="ECO:0007669"/>
    <property type="project" value="UniProtKB-KW"/>
</dbReference>
<sequence>MTIRLKLTLMLLAITATLVTNCLTSVFMGREQHALLETASAHMTSLVSEFVPVEAAMRDLQVDVIQVQQFLTDASATHNQESFTDAAKYSEDFGKQLQAARAGLEKITIPDAADLPGQEEQVKGIIARLDAMKGLFATFDDSGITMARTYIANGMEAGNKLMDAFDPQSTALFDQIDQALKATKSFMNQQRAVVRQSIVDADEHANVMTTAISAVAALGFLIIATSFVFVRSGVSWPLTRLTALMHRLAAGDLTTEVRDTERGDEIGQMARAVQVFKDNSLGLKRADAEAVRLQAESEQTRLAGEASRREQAAQQAAVVASLAGALADLSAGKLATRILHPFASEYEALRLDFNAAAESLNTAIQSVAGVGSGIRMGVDEIARACEDLSRRTEQQAANVEETAAALDEITATVKKTAESSAHARHVVGAAKASAEHSGSIVQQAMRAMSGIETSSGQIGQIIGVIDEIAFQTNLLALNAGVEAARAGEAGRGFAVVASEVRALAQRSAEAAKEIKVLISASSQQVEQGVDLVGQTGKALEQIVGQVTEINGIVADIATAAQEQAIGLTEVNTAINQMDQVTQQNAAMVEESTAATRTLAQDADELAHLIGRFEVGRDRPAVTTSSARPSKRSLGLGQDPTPITAMKTRGSGGAAVKLMPATEGWQEF</sequence>
<dbReference type="PROSITE" id="PS50885">
    <property type="entry name" value="HAMP"/>
    <property type="match status" value="2"/>
</dbReference>
<dbReference type="SUPFAM" id="SSF58104">
    <property type="entry name" value="Methyl-accepting chemotaxis protein (MCP) signaling domain"/>
    <property type="match status" value="1"/>
</dbReference>
<dbReference type="SUPFAM" id="SSF158472">
    <property type="entry name" value="HAMP domain-like"/>
    <property type="match status" value="1"/>
</dbReference>
<dbReference type="Gene3D" id="1.10.8.500">
    <property type="entry name" value="HAMP domain in histidine kinase"/>
    <property type="match status" value="1"/>
</dbReference>
<dbReference type="GO" id="GO:0007165">
    <property type="term" value="P:signal transduction"/>
    <property type="evidence" value="ECO:0007669"/>
    <property type="project" value="UniProtKB-KW"/>
</dbReference>
<reference evidence="8" key="1">
    <citation type="submission" date="2022-05" db="EMBL/GenBank/DDBJ databases">
        <authorList>
            <person name="Pankratov T."/>
        </authorList>
    </citation>
    <scope>NUCLEOTIDE SEQUENCE</scope>
    <source>
        <strain evidence="8">BP6-180914</strain>
    </source>
</reference>
<dbReference type="InterPro" id="IPR003660">
    <property type="entry name" value="HAMP_dom"/>
</dbReference>
<dbReference type="PANTHER" id="PTHR43531">
    <property type="entry name" value="PROTEIN ICFG"/>
    <property type="match status" value="1"/>
</dbReference>
<dbReference type="Pfam" id="PF00015">
    <property type="entry name" value="MCPsignal"/>
    <property type="match status" value="1"/>
</dbReference>
<dbReference type="FunFam" id="1.10.287.950:FF:000001">
    <property type="entry name" value="Methyl-accepting chemotaxis sensory transducer"/>
    <property type="match status" value="1"/>
</dbReference>
<feature type="domain" description="HAMP" evidence="7">
    <location>
        <begin position="232"/>
        <end position="285"/>
    </location>
</feature>
<dbReference type="RefSeq" id="WP_282588868.1">
    <property type="nucleotide sequence ID" value="NZ_JAMOIM010000052.1"/>
</dbReference>
<evidence type="ECO:0000256" key="3">
    <source>
        <dbReference type="ARBA" id="ARBA00029447"/>
    </source>
</evidence>
<dbReference type="Proteomes" id="UP001165667">
    <property type="component" value="Unassembled WGS sequence"/>
</dbReference>
<proteinExistence type="inferred from homology"/>
<feature type="region of interest" description="Disordered" evidence="5">
    <location>
        <begin position="619"/>
        <end position="642"/>
    </location>
</feature>
<feature type="domain" description="Methyl-accepting transducer" evidence="6">
    <location>
        <begin position="370"/>
        <end position="599"/>
    </location>
</feature>
<dbReference type="Gene3D" id="1.10.287.950">
    <property type="entry name" value="Methyl-accepting chemotaxis protein"/>
    <property type="match status" value="1"/>
</dbReference>
<evidence type="ECO:0000256" key="1">
    <source>
        <dbReference type="ARBA" id="ARBA00004370"/>
    </source>
</evidence>
<keyword evidence="9" id="KW-1185">Reference proteome</keyword>
<keyword evidence="4" id="KW-0807">Transducer</keyword>
<organism evidence="8 9">
    <name type="scientific">Lichenifustis flavocetrariae</name>
    <dbReference type="NCBI Taxonomy" id="2949735"/>
    <lineage>
        <taxon>Bacteria</taxon>
        <taxon>Pseudomonadati</taxon>
        <taxon>Pseudomonadota</taxon>
        <taxon>Alphaproteobacteria</taxon>
        <taxon>Hyphomicrobiales</taxon>
        <taxon>Lichenihabitantaceae</taxon>
        <taxon>Lichenifustis</taxon>
    </lineage>
</organism>
<keyword evidence="2" id="KW-0145">Chemotaxis</keyword>
<dbReference type="EMBL" id="JAMOIM010000052">
    <property type="protein sequence ID" value="MCW6512491.1"/>
    <property type="molecule type" value="Genomic_DNA"/>
</dbReference>
<evidence type="ECO:0000259" key="7">
    <source>
        <dbReference type="PROSITE" id="PS50885"/>
    </source>
</evidence>
<accession>A0AA41Z3S9</accession>
<evidence type="ECO:0000259" key="6">
    <source>
        <dbReference type="PROSITE" id="PS50111"/>
    </source>
</evidence>
<dbReference type="AlphaFoldDB" id="A0AA41Z3S9"/>
<gene>
    <name evidence="8" type="ORF">M8523_31755</name>
</gene>
<evidence type="ECO:0000256" key="5">
    <source>
        <dbReference type="SAM" id="MobiDB-lite"/>
    </source>
</evidence>
<evidence type="ECO:0000256" key="2">
    <source>
        <dbReference type="ARBA" id="ARBA00022500"/>
    </source>
</evidence>
<feature type="domain" description="HAMP" evidence="7">
    <location>
        <begin position="313"/>
        <end position="365"/>
    </location>
</feature>
<dbReference type="InterPro" id="IPR004089">
    <property type="entry name" value="MCPsignal_dom"/>
</dbReference>
<dbReference type="GO" id="GO:0016020">
    <property type="term" value="C:membrane"/>
    <property type="evidence" value="ECO:0007669"/>
    <property type="project" value="UniProtKB-SubCell"/>
</dbReference>
<evidence type="ECO:0000313" key="9">
    <source>
        <dbReference type="Proteomes" id="UP001165667"/>
    </source>
</evidence>
<protein>
    <submittedName>
        <fullName evidence="8">Methyl-accepting chemotaxis protein</fullName>
    </submittedName>
</protein>
<comment type="caution">
    <text evidence="8">The sequence shown here is derived from an EMBL/GenBank/DDBJ whole genome shotgun (WGS) entry which is preliminary data.</text>
</comment>
<dbReference type="CDD" id="cd11386">
    <property type="entry name" value="MCP_signal"/>
    <property type="match status" value="1"/>
</dbReference>
<dbReference type="CDD" id="cd06225">
    <property type="entry name" value="HAMP"/>
    <property type="match status" value="1"/>
</dbReference>
<dbReference type="PANTHER" id="PTHR43531:SF11">
    <property type="entry name" value="METHYL-ACCEPTING CHEMOTAXIS PROTEIN 3"/>
    <property type="match status" value="1"/>
</dbReference>
<dbReference type="SMART" id="SM00283">
    <property type="entry name" value="MA"/>
    <property type="match status" value="1"/>
</dbReference>
<evidence type="ECO:0000256" key="4">
    <source>
        <dbReference type="PROSITE-ProRule" id="PRU00284"/>
    </source>
</evidence>
<dbReference type="PROSITE" id="PS50111">
    <property type="entry name" value="CHEMOTAXIS_TRANSDUC_2"/>
    <property type="match status" value="1"/>
</dbReference>
<evidence type="ECO:0000313" key="8">
    <source>
        <dbReference type="EMBL" id="MCW6512491.1"/>
    </source>
</evidence>